<organism evidence="17 18">
    <name type="scientific">Tessaracoccus lubricantis</name>
    <dbReference type="NCBI Taxonomy" id="545543"/>
    <lineage>
        <taxon>Bacteria</taxon>
        <taxon>Bacillati</taxon>
        <taxon>Actinomycetota</taxon>
        <taxon>Actinomycetes</taxon>
        <taxon>Propionibacteriales</taxon>
        <taxon>Propionibacteriaceae</taxon>
        <taxon>Tessaracoccus</taxon>
    </lineage>
</organism>
<keyword evidence="9" id="KW-0479">Metal-binding</keyword>
<dbReference type="PRINTS" id="PR00756">
    <property type="entry name" value="ALADIPTASE"/>
</dbReference>
<evidence type="ECO:0000256" key="9">
    <source>
        <dbReference type="ARBA" id="ARBA00022723"/>
    </source>
</evidence>
<dbReference type="EC" id="3.4.11.2" evidence="5"/>
<evidence type="ECO:0000256" key="8">
    <source>
        <dbReference type="ARBA" id="ARBA00022670"/>
    </source>
</evidence>
<dbReference type="RefSeq" id="WP_345577197.1">
    <property type="nucleotide sequence ID" value="NZ_BAABLV010000001.1"/>
</dbReference>
<feature type="domain" description="Peptidase M1 membrane alanine aminopeptidase" evidence="15">
    <location>
        <begin position="225"/>
        <end position="421"/>
    </location>
</feature>
<dbReference type="InterPro" id="IPR001930">
    <property type="entry name" value="Peptidase_M1"/>
</dbReference>
<accession>A0ABP9EXV4</accession>
<comment type="caution">
    <text evidence="17">The sequence shown here is derived from an EMBL/GenBank/DDBJ whole genome shotgun (WGS) entry which is preliminary data.</text>
</comment>
<dbReference type="Gene3D" id="2.60.40.1730">
    <property type="entry name" value="tricorn interacting facor f3 domain"/>
    <property type="match status" value="1"/>
</dbReference>
<dbReference type="CDD" id="cd09603">
    <property type="entry name" value="M1_APN_like"/>
    <property type="match status" value="1"/>
</dbReference>
<dbReference type="InterPro" id="IPR042097">
    <property type="entry name" value="Aminopeptidase_N-like_N_sf"/>
</dbReference>
<dbReference type="SUPFAM" id="SSF63737">
    <property type="entry name" value="Leukotriene A4 hydrolase N-terminal domain"/>
    <property type="match status" value="1"/>
</dbReference>
<evidence type="ECO:0000256" key="3">
    <source>
        <dbReference type="ARBA" id="ARBA00004496"/>
    </source>
</evidence>
<comment type="catalytic activity">
    <reaction evidence="1">
        <text>Release of an N-terminal amino acid, Xaa-|-Yaa- from a peptide, amide or arylamide. Xaa is preferably Ala, but may be most amino acids including Pro (slow action). When a terminal hydrophobic residue is followed by a prolyl residue, the two may be released as an intact Xaa-Pro dipeptide.</text>
        <dbReference type="EC" id="3.4.11.2"/>
    </reaction>
</comment>
<keyword evidence="12" id="KW-0482">Metalloprotease</keyword>
<evidence type="ECO:0000256" key="4">
    <source>
        <dbReference type="ARBA" id="ARBA00010136"/>
    </source>
</evidence>
<evidence type="ECO:0000256" key="6">
    <source>
        <dbReference type="ARBA" id="ARBA00015611"/>
    </source>
</evidence>
<keyword evidence="18" id="KW-1185">Reference proteome</keyword>
<proteinExistence type="inferred from homology"/>
<dbReference type="PANTHER" id="PTHR45726">
    <property type="entry name" value="LEUKOTRIENE A-4 HYDROLASE"/>
    <property type="match status" value="1"/>
</dbReference>
<dbReference type="Pfam" id="PF17900">
    <property type="entry name" value="Peptidase_M1_N"/>
    <property type="match status" value="1"/>
</dbReference>
<protein>
    <recommendedName>
        <fullName evidence="6">Aminopeptidase N</fullName>
        <ecNumber evidence="5">3.4.11.2</ecNumber>
    </recommendedName>
    <alternativeName>
        <fullName evidence="13">Alanine aminopeptidase</fullName>
    </alternativeName>
    <alternativeName>
        <fullName evidence="14">Lysyl aminopeptidase</fullName>
    </alternativeName>
</protein>
<dbReference type="EMBL" id="BAABLV010000001">
    <property type="protein sequence ID" value="GAA4888074.1"/>
    <property type="molecule type" value="Genomic_DNA"/>
</dbReference>
<comment type="subcellular location">
    <subcellularLocation>
        <location evidence="3">Cytoplasm</location>
    </subcellularLocation>
</comment>
<evidence type="ECO:0000256" key="12">
    <source>
        <dbReference type="ARBA" id="ARBA00023049"/>
    </source>
</evidence>
<comment type="cofactor">
    <cofactor evidence="2">
        <name>Zn(2+)</name>
        <dbReference type="ChEBI" id="CHEBI:29105"/>
    </cofactor>
</comment>
<dbReference type="SUPFAM" id="SSF55486">
    <property type="entry name" value="Metalloproteases ('zincins'), catalytic domain"/>
    <property type="match status" value="1"/>
</dbReference>
<name>A0ABP9EXV4_9ACTN</name>
<reference evidence="18" key="1">
    <citation type="journal article" date="2019" name="Int. J. Syst. Evol. Microbiol.">
        <title>The Global Catalogue of Microorganisms (GCM) 10K type strain sequencing project: providing services to taxonomists for standard genome sequencing and annotation.</title>
        <authorList>
            <consortium name="The Broad Institute Genomics Platform"/>
            <consortium name="The Broad Institute Genome Sequencing Center for Infectious Disease"/>
            <person name="Wu L."/>
            <person name="Ma J."/>
        </authorList>
    </citation>
    <scope>NUCLEOTIDE SEQUENCE [LARGE SCALE GENOMIC DNA]</scope>
    <source>
        <strain evidence="18">JCM 19125</strain>
    </source>
</reference>
<evidence type="ECO:0000256" key="7">
    <source>
        <dbReference type="ARBA" id="ARBA00022490"/>
    </source>
</evidence>
<evidence type="ECO:0000256" key="2">
    <source>
        <dbReference type="ARBA" id="ARBA00001947"/>
    </source>
</evidence>
<keyword evidence="7" id="KW-0963">Cytoplasm</keyword>
<dbReference type="InterPro" id="IPR014782">
    <property type="entry name" value="Peptidase_M1_dom"/>
</dbReference>
<dbReference type="Pfam" id="PF01433">
    <property type="entry name" value="Peptidase_M1"/>
    <property type="match status" value="1"/>
</dbReference>
<evidence type="ECO:0000256" key="13">
    <source>
        <dbReference type="ARBA" id="ARBA00029811"/>
    </source>
</evidence>
<evidence type="ECO:0000313" key="17">
    <source>
        <dbReference type="EMBL" id="GAA4888074.1"/>
    </source>
</evidence>
<evidence type="ECO:0000259" key="16">
    <source>
        <dbReference type="Pfam" id="PF17900"/>
    </source>
</evidence>
<dbReference type="PANTHER" id="PTHR45726:SF3">
    <property type="entry name" value="LEUKOTRIENE A-4 HYDROLASE"/>
    <property type="match status" value="1"/>
</dbReference>
<keyword evidence="8" id="KW-0645">Protease</keyword>
<evidence type="ECO:0000256" key="10">
    <source>
        <dbReference type="ARBA" id="ARBA00022801"/>
    </source>
</evidence>
<sequence>MKPADYAFGHGDDRFDVTHYDLDLACNVTTNRLTARAELTCVALADLPEFELDLHSLKADKVLVDGAAPAKVTHKAAKLKVKPAKPLRAGRTFTVVVKYSGKPRPVPGLFGGAGWEELTDGILVTSQPYGAPSWFPCNDRPGNKAGYRVTVKYAGSYWASGNGAVVEHVARGGQHRWVFEQPEPMPTYLAALHIGVGVARPVPSESAVPVEIVHPPLVNVGAGSAFERQGEMVTVFEELFGPYPFGGYRAVVTEDALEIPLEAQGMSIFGANHAAAGWANERLVAHELAHQWFGNSVTVGHWRDIWLHEGFACYAEWLWSEASGGRTAASHAEEHWRRLSGLGVPGPLVDPGPGRMFDDWIYKRGALTLHALRARVADKAFFTILREWGTRHRFGVVTTQDFTALAEEVSGQELTAQFDAWLFSKKLPALG</sequence>
<dbReference type="Gene3D" id="1.10.390.10">
    <property type="entry name" value="Neutral Protease Domain 2"/>
    <property type="match status" value="1"/>
</dbReference>
<evidence type="ECO:0000259" key="15">
    <source>
        <dbReference type="Pfam" id="PF01433"/>
    </source>
</evidence>
<dbReference type="Proteomes" id="UP001501521">
    <property type="component" value="Unassembled WGS sequence"/>
</dbReference>
<feature type="domain" description="Aminopeptidase N-like N-terminal" evidence="16">
    <location>
        <begin position="18"/>
        <end position="189"/>
    </location>
</feature>
<evidence type="ECO:0000256" key="5">
    <source>
        <dbReference type="ARBA" id="ARBA00012564"/>
    </source>
</evidence>
<gene>
    <name evidence="17" type="ORF">GCM10025789_00350</name>
</gene>
<comment type="similarity">
    <text evidence="4">Belongs to the peptidase M1 family.</text>
</comment>
<keyword evidence="11" id="KW-0862">Zinc</keyword>
<dbReference type="InterPro" id="IPR034015">
    <property type="entry name" value="M1_LTA4H"/>
</dbReference>
<dbReference type="InterPro" id="IPR027268">
    <property type="entry name" value="Peptidase_M4/M1_CTD_sf"/>
</dbReference>
<evidence type="ECO:0000313" key="18">
    <source>
        <dbReference type="Proteomes" id="UP001501521"/>
    </source>
</evidence>
<keyword evidence="10" id="KW-0378">Hydrolase</keyword>
<dbReference type="InterPro" id="IPR045357">
    <property type="entry name" value="Aminopeptidase_N-like_N"/>
</dbReference>
<evidence type="ECO:0000256" key="11">
    <source>
        <dbReference type="ARBA" id="ARBA00022833"/>
    </source>
</evidence>
<evidence type="ECO:0000256" key="14">
    <source>
        <dbReference type="ARBA" id="ARBA00031533"/>
    </source>
</evidence>
<evidence type="ECO:0000256" key="1">
    <source>
        <dbReference type="ARBA" id="ARBA00000098"/>
    </source>
</evidence>